<feature type="signal peptide" evidence="2">
    <location>
        <begin position="1"/>
        <end position="24"/>
    </location>
</feature>
<gene>
    <name evidence="3" type="ORF">ODALV1_LOCUS26151</name>
</gene>
<feature type="chain" id="PRO_5045430965" evidence="2">
    <location>
        <begin position="25"/>
        <end position="157"/>
    </location>
</feature>
<keyword evidence="1" id="KW-0812">Transmembrane</keyword>
<dbReference type="Proteomes" id="UP001642540">
    <property type="component" value="Unassembled WGS sequence"/>
</dbReference>
<dbReference type="EMBL" id="CAXLJM020000109">
    <property type="protein sequence ID" value="CAL8135811.1"/>
    <property type="molecule type" value="Genomic_DNA"/>
</dbReference>
<proteinExistence type="predicted"/>
<evidence type="ECO:0000313" key="3">
    <source>
        <dbReference type="EMBL" id="CAL8135811.1"/>
    </source>
</evidence>
<name>A0ABP1RU53_9HEXA</name>
<protein>
    <submittedName>
        <fullName evidence="3">Uncharacterized protein</fullName>
    </submittedName>
</protein>
<keyword evidence="2" id="KW-0732">Signal</keyword>
<organism evidence="3 4">
    <name type="scientific">Orchesella dallaii</name>
    <dbReference type="NCBI Taxonomy" id="48710"/>
    <lineage>
        <taxon>Eukaryota</taxon>
        <taxon>Metazoa</taxon>
        <taxon>Ecdysozoa</taxon>
        <taxon>Arthropoda</taxon>
        <taxon>Hexapoda</taxon>
        <taxon>Collembola</taxon>
        <taxon>Entomobryomorpha</taxon>
        <taxon>Entomobryoidea</taxon>
        <taxon>Orchesellidae</taxon>
        <taxon>Orchesellinae</taxon>
        <taxon>Orchesella</taxon>
    </lineage>
</organism>
<keyword evidence="1" id="KW-0472">Membrane</keyword>
<evidence type="ECO:0000313" key="4">
    <source>
        <dbReference type="Proteomes" id="UP001642540"/>
    </source>
</evidence>
<comment type="caution">
    <text evidence="3">The sequence shown here is derived from an EMBL/GenBank/DDBJ whole genome shotgun (WGS) entry which is preliminary data.</text>
</comment>
<reference evidence="3 4" key="1">
    <citation type="submission" date="2024-08" db="EMBL/GenBank/DDBJ databases">
        <authorList>
            <person name="Cucini C."/>
            <person name="Frati F."/>
        </authorList>
    </citation>
    <scope>NUCLEOTIDE SEQUENCE [LARGE SCALE GENOMIC DNA]</scope>
</reference>
<keyword evidence="4" id="KW-1185">Reference proteome</keyword>
<accession>A0ABP1RU53</accession>
<keyword evidence="1" id="KW-1133">Transmembrane helix</keyword>
<evidence type="ECO:0000256" key="1">
    <source>
        <dbReference type="SAM" id="Phobius"/>
    </source>
</evidence>
<feature type="transmembrane region" description="Helical" evidence="1">
    <location>
        <begin position="112"/>
        <end position="133"/>
    </location>
</feature>
<evidence type="ECO:0000256" key="2">
    <source>
        <dbReference type="SAM" id="SignalP"/>
    </source>
</evidence>
<sequence>MGYAILKSHLFILILMTIGRTVSTSDDIGFEAPVYWQKSTVPVVNTEKIHELFFLLDSPCDYITEETFHRELIPEAKRMCEETFQYKVLAPLARFCPAITSHHDDHHREKRALPLMIAGVAAVVSFGVGAWSLERSFSNGFRIDGLEKIKSFQILKH</sequence>